<dbReference type="InterPro" id="IPR001005">
    <property type="entry name" value="SANT/Myb"/>
</dbReference>
<protein>
    <recommendedName>
        <fullName evidence="10">Myb-like DNA-binding domain containing protein</fullName>
    </recommendedName>
</protein>
<evidence type="ECO:0000256" key="3">
    <source>
        <dbReference type="ARBA" id="ARBA00023163"/>
    </source>
</evidence>
<accession>A0ABR2H2M4</accession>
<keyword evidence="4" id="KW-0539">Nucleus</keyword>
<evidence type="ECO:0000256" key="2">
    <source>
        <dbReference type="ARBA" id="ARBA00023125"/>
    </source>
</evidence>
<evidence type="ECO:0000313" key="8">
    <source>
        <dbReference type="EMBL" id="KAK8839837.1"/>
    </source>
</evidence>
<dbReference type="InterPro" id="IPR051575">
    <property type="entry name" value="Myb-like_DNA-bd"/>
</dbReference>
<comment type="caution">
    <text evidence="8">The sequence shown here is derived from an EMBL/GenBank/DDBJ whole genome shotgun (WGS) entry which is preliminary data.</text>
</comment>
<evidence type="ECO:0000256" key="5">
    <source>
        <dbReference type="SAM" id="MobiDB-lite"/>
    </source>
</evidence>
<feature type="domain" description="HTH myb-type" evidence="7">
    <location>
        <begin position="73"/>
        <end position="127"/>
    </location>
</feature>
<dbReference type="CDD" id="cd00167">
    <property type="entry name" value="SANT"/>
    <property type="match status" value="2"/>
</dbReference>
<proteinExistence type="predicted"/>
<feature type="domain" description="HTH myb-type" evidence="7">
    <location>
        <begin position="21"/>
        <end position="72"/>
    </location>
</feature>
<dbReference type="PANTHER" id="PTHR46621">
    <property type="entry name" value="SNRNA-ACTIVATING PROTEIN COMPLEX SUBUNIT 4"/>
    <property type="match status" value="1"/>
</dbReference>
<sequence>MNPQNSLTEIPKSLMLNSLINRNRKRKTFSKEEDARLLFLVKYYGNNQWHKVSALMPFRSVRQCKERYEGYLSPTVNHENFSNDEDILLFEKYKIYGSKWKLISSFFHGRSGNQLKNRWNTYVSKLKEEEINNIRQKKSESPKKAINETKKDEDAKHVGQKKDESIENIFKLYLNHDRYAEELIYDESLYFIH</sequence>
<dbReference type="EMBL" id="JAPFFF010000050">
    <property type="protein sequence ID" value="KAK8839837.1"/>
    <property type="molecule type" value="Genomic_DNA"/>
</dbReference>
<dbReference type="Proteomes" id="UP001470230">
    <property type="component" value="Unassembled WGS sequence"/>
</dbReference>
<evidence type="ECO:0000259" key="6">
    <source>
        <dbReference type="PROSITE" id="PS50090"/>
    </source>
</evidence>
<reference evidence="8 9" key="1">
    <citation type="submission" date="2024-04" db="EMBL/GenBank/DDBJ databases">
        <title>Tritrichomonas musculus Genome.</title>
        <authorList>
            <person name="Alves-Ferreira E."/>
            <person name="Grigg M."/>
            <person name="Lorenzi H."/>
            <person name="Galac M."/>
        </authorList>
    </citation>
    <scope>NUCLEOTIDE SEQUENCE [LARGE SCALE GENOMIC DNA]</scope>
    <source>
        <strain evidence="8 9">EAF2021</strain>
    </source>
</reference>
<keyword evidence="9" id="KW-1185">Reference proteome</keyword>
<dbReference type="Gene3D" id="1.10.10.60">
    <property type="entry name" value="Homeodomain-like"/>
    <property type="match status" value="2"/>
</dbReference>
<dbReference type="PROSITE" id="PS50090">
    <property type="entry name" value="MYB_LIKE"/>
    <property type="match status" value="2"/>
</dbReference>
<dbReference type="SUPFAM" id="SSF46689">
    <property type="entry name" value="Homeodomain-like"/>
    <property type="match status" value="1"/>
</dbReference>
<evidence type="ECO:0000259" key="7">
    <source>
        <dbReference type="PROSITE" id="PS51294"/>
    </source>
</evidence>
<dbReference type="InterPro" id="IPR009057">
    <property type="entry name" value="Homeodomain-like_sf"/>
</dbReference>
<keyword evidence="2" id="KW-0238">DNA-binding</keyword>
<keyword evidence="3" id="KW-0804">Transcription</keyword>
<feature type="domain" description="Myb-like" evidence="6">
    <location>
        <begin position="73"/>
        <end position="123"/>
    </location>
</feature>
<evidence type="ECO:0000313" key="9">
    <source>
        <dbReference type="Proteomes" id="UP001470230"/>
    </source>
</evidence>
<dbReference type="InterPro" id="IPR017930">
    <property type="entry name" value="Myb_dom"/>
</dbReference>
<organism evidence="8 9">
    <name type="scientific">Tritrichomonas musculus</name>
    <dbReference type="NCBI Taxonomy" id="1915356"/>
    <lineage>
        <taxon>Eukaryota</taxon>
        <taxon>Metamonada</taxon>
        <taxon>Parabasalia</taxon>
        <taxon>Tritrichomonadida</taxon>
        <taxon>Tritrichomonadidae</taxon>
        <taxon>Tritrichomonas</taxon>
    </lineage>
</organism>
<name>A0ABR2H2M4_9EUKA</name>
<dbReference type="Pfam" id="PF13921">
    <property type="entry name" value="Myb_DNA-bind_6"/>
    <property type="match status" value="1"/>
</dbReference>
<evidence type="ECO:0008006" key="10">
    <source>
        <dbReference type="Google" id="ProtNLM"/>
    </source>
</evidence>
<gene>
    <name evidence="8" type="ORF">M9Y10_031547</name>
</gene>
<dbReference type="SMART" id="SM00717">
    <property type="entry name" value="SANT"/>
    <property type="match status" value="2"/>
</dbReference>
<feature type="region of interest" description="Disordered" evidence="5">
    <location>
        <begin position="137"/>
        <end position="159"/>
    </location>
</feature>
<keyword evidence="1" id="KW-0805">Transcription regulation</keyword>
<evidence type="ECO:0000256" key="1">
    <source>
        <dbReference type="ARBA" id="ARBA00023015"/>
    </source>
</evidence>
<dbReference type="PROSITE" id="PS51294">
    <property type="entry name" value="HTH_MYB"/>
    <property type="match status" value="2"/>
</dbReference>
<dbReference type="PANTHER" id="PTHR46621:SF1">
    <property type="entry name" value="SNRNA-ACTIVATING PROTEIN COMPLEX SUBUNIT 4"/>
    <property type="match status" value="1"/>
</dbReference>
<feature type="domain" description="Myb-like" evidence="6">
    <location>
        <begin position="21"/>
        <end position="72"/>
    </location>
</feature>
<evidence type="ECO:0000256" key="4">
    <source>
        <dbReference type="ARBA" id="ARBA00023242"/>
    </source>
</evidence>